<proteinExistence type="predicted"/>
<dbReference type="Gene3D" id="1.25.40.20">
    <property type="entry name" value="Ankyrin repeat-containing domain"/>
    <property type="match status" value="1"/>
</dbReference>
<gene>
    <name evidence="1" type="ORF">TVAG_273610</name>
</gene>
<evidence type="ECO:0000313" key="1">
    <source>
        <dbReference type="EMBL" id="EAY07677.1"/>
    </source>
</evidence>
<protein>
    <recommendedName>
        <fullName evidence="3">Ankyrin repeat protein</fullName>
    </recommendedName>
</protein>
<evidence type="ECO:0008006" key="3">
    <source>
        <dbReference type="Google" id="ProtNLM"/>
    </source>
</evidence>
<dbReference type="AlphaFoldDB" id="A2EI38"/>
<dbReference type="EMBL" id="DS113394">
    <property type="protein sequence ID" value="EAY07677.1"/>
    <property type="molecule type" value="Genomic_DNA"/>
</dbReference>
<name>A2EI38_TRIV3</name>
<keyword evidence="2" id="KW-1185">Reference proteome</keyword>
<dbReference type="InterPro" id="IPR036770">
    <property type="entry name" value="Ankyrin_rpt-contain_sf"/>
</dbReference>
<reference evidence="1" key="1">
    <citation type="submission" date="2006-10" db="EMBL/GenBank/DDBJ databases">
        <authorList>
            <person name="Amadeo P."/>
            <person name="Zhao Q."/>
            <person name="Wortman J."/>
            <person name="Fraser-Liggett C."/>
            <person name="Carlton J."/>
        </authorList>
    </citation>
    <scope>NUCLEOTIDE SEQUENCE</scope>
    <source>
        <strain evidence="1">G3</strain>
    </source>
</reference>
<dbReference type="RefSeq" id="XP_001319900.1">
    <property type="nucleotide sequence ID" value="XM_001319865.1"/>
</dbReference>
<dbReference type="VEuPathDB" id="TrichDB:TVAGG3_0521970"/>
<dbReference type="Proteomes" id="UP000001542">
    <property type="component" value="Unassembled WGS sequence"/>
</dbReference>
<dbReference type="VEuPathDB" id="TrichDB:TVAG_273610"/>
<dbReference type="InterPro" id="IPR002110">
    <property type="entry name" value="Ankyrin_rpt"/>
</dbReference>
<reference evidence="1" key="2">
    <citation type="journal article" date="2007" name="Science">
        <title>Draft genome sequence of the sexually transmitted pathogen Trichomonas vaginalis.</title>
        <authorList>
            <person name="Carlton J.M."/>
            <person name="Hirt R.P."/>
            <person name="Silva J.C."/>
            <person name="Delcher A.L."/>
            <person name="Schatz M."/>
            <person name="Zhao Q."/>
            <person name="Wortman J.R."/>
            <person name="Bidwell S.L."/>
            <person name="Alsmark U.C.M."/>
            <person name="Besteiro S."/>
            <person name="Sicheritz-Ponten T."/>
            <person name="Noel C.J."/>
            <person name="Dacks J.B."/>
            <person name="Foster P.G."/>
            <person name="Simillion C."/>
            <person name="Van de Peer Y."/>
            <person name="Miranda-Saavedra D."/>
            <person name="Barton G.J."/>
            <person name="Westrop G.D."/>
            <person name="Mueller S."/>
            <person name="Dessi D."/>
            <person name="Fiori P.L."/>
            <person name="Ren Q."/>
            <person name="Paulsen I."/>
            <person name="Zhang H."/>
            <person name="Bastida-Corcuera F.D."/>
            <person name="Simoes-Barbosa A."/>
            <person name="Brown M.T."/>
            <person name="Hayes R.D."/>
            <person name="Mukherjee M."/>
            <person name="Okumura C.Y."/>
            <person name="Schneider R."/>
            <person name="Smith A.J."/>
            <person name="Vanacova S."/>
            <person name="Villalvazo M."/>
            <person name="Haas B.J."/>
            <person name="Pertea M."/>
            <person name="Feldblyum T.V."/>
            <person name="Utterback T.R."/>
            <person name="Shu C.L."/>
            <person name="Osoegawa K."/>
            <person name="de Jong P.J."/>
            <person name="Hrdy I."/>
            <person name="Horvathova L."/>
            <person name="Zubacova Z."/>
            <person name="Dolezal P."/>
            <person name="Malik S.B."/>
            <person name="Logsdon J.M. Jr."/>
            <person name="Henze K."/>
            <person name="Gupta A."/>
            <person name="Wang C.C."/>
            <person name="Dunne R.L."/>
            <person name="Upcroft J.A."/>
            <person name="Upcroft P."/>
            <person name="White O."/>
            <person name="Salzberg S.L."/>
            <person name="Tang P."/>
            <person name="Chiu C.-H."/>
            <person name="Lee Y.-S."/>
            <person name="Embley T.M."/>
            <person name="Coombs G.H."/>
            <person name="Mottram J.C."/>
            <person name="Tachezy J."/>
            <person name="Fraser-Liggett C.M."/>
            <person name="Johnson P.J."/>
        </authorList>
    </citation>
    <scope>NUCLEOTIDE SEQUENCE [LARGE SCALE GENOMIC DNA]</scope>
    <source>
        <strain evidence="1">G3</strain>
    </source>
</reference>
<organism evidence="1 2">
    <name type="scientific">Trichomonas vaginalis (strain ATCC PRA-98 / G3)</name>
    <dbReference type="NCBI Taxonomy" id="412133"/>
    <lineage>
        <taxon>Eukaryota</taxon>
        <taxon>Metamonada</taxon>
        <taxon>Parabasalia</taxon>
        <taxon>Trichomonadida</taxon>
        <taxon>Trichomonadidae</taxon>
        <taxon>Trichomonas</taxon>
    </lineage>
</organism>
<dbReference type="SUPFAM" id="SSF48403">
    <property type="entry name" value="Ankyrin repeat"/>
    <property type="match status" value="1"/>
</dbReference>
<evidence type="ECO:0000313" key="2">
    <source>
        <dbReference type="Proteomes" id="UP000001542"/>
    </source>
</evidence>
<dbReference type="InParanoid" id="A2EI38"/>
<dbReference type="Pfam" id="PF13637">
    <property type="entry name" value="Ank_4"/>
    <property type="match status" value="1"/>
</dbReference>
<dbReference type="KEGG" id="tva:4765572"/>
<sequence length="94" mass="10660">MALVIKDVKFAEILISHGADVNSLNKFGMTPLDYVIILERTEDDTHLDILEDLIKLRHLLISHGGKTLSTRKEVLEKSSNNLTNLSTSVYNEYF</sequence>
<accession>A2EI38</accession>